<comment type="caution">
    <text evidence="1">The sequence shown here is derived from an EMBL/GenBank/DDBJ whole genome shotgun (WGS) entry which is preliminary data.</text>
</comment>
<reference evidence="1 2" key="1">
    <citation type="submission" date="2020-10" db="EMBL/GenBank/DDBJ databases">
        <title>Identification of Nocardia species via Next-generation sequencing and recognition of intraspecies genetic diversity.</title>
        <authorList>
            <person name="Li P."/>
            <person name="Li P."/>
            <person name="Lu B."/>
        </authorList>
    </citation>
    <scope>NUCLEOTIDE SEQUENCE [LARGE SCALE GENOMIC DNA]</scope>
    <source>
        <strain evidence="1 2">BJ06-0143</strain>
    </source>
</reference>
<sequence>MTAERLDVDPQKLRHASDLTRELSNDAKGVADKLRSALSGVESDSTVMPWGDDKRGHKFFDGDKGYKAARDNLVEGALGAATMLGDMATGQRDAADILSGADSGNADGFGKPKP</sequence>
<accession>A0ABS0D3Q4</accession>
<name>A0ABS0D3Q4_9NOCA</name>
<dbReference type="RefSeq" id="WP_195000078.1">
    <property type="nucleotide sequence ID" value="NZ_JADLQN010000001.1"/>
</dbReference>
<dbReference type="Proteomes" id="UP000707731">
    <property type="component" value="Unassembled WGS sequence"/>
</dbReference>
<dbReference type="EMBL" id="JADLQN010000001">
    <property type="protein sequence ID" value="MBF6353123.1"/>
    <property type="molecule type" value="Genomic_DNA"/>
</dbReference>
<protein>
    <recommendedName>
        <fullName evidence="3">WXG100 family type VII secretion target</fullName>
    </recommendedName>
</protein>
<evidence type="ECO:0000313" key="2">
    <source>
        <dbReference type="Proteomes" id="UP000707731"/>
    </source>
</evidence>
<evidence type="ECO:0000313" key="1">
    <source>
        <dbReference type="EMBL" id="MBF6353123.1"/>
    </source>
</evidence>
<gene>
    <name evidence="1" type="ORF">IU449_00920</name>
</gene>
<proteinExistence type="predicted"/>
<evidence type="ECO:0008006" key="3">
    <source>
        <dbReference type="Google" id="ProtNLM"/>
    </source>
</evidence>
<organism evidence="1 2">
    <name type="scientific">Nocardia higoensis</name>
    <dbReference type="NCBI Taxonomy" id="228599"/>
    <lineage>
        <taxon>Bacteria</taxon>
        <taxon>Bacillati</taxon>
        <taxon>Actinomycetota</taxon>
        <taxon>Actinomycetes</taxon>
        <taxon>Mycobacteriales</taxon>
        <taxon>Nocardiaceae</taxon>
        <taxon>Nocardia</taxon>
    </lineage>
</organism>
<keyword evidence="2" id="KW-1185">Reference proteome</keyword>